<evidence type="ECO:0000259" key="4">
    <source>
        <dbReference type="PROSITE" id="PS51755"/>
    </source>
</evidence>
<dbReference type="InterPro" id="IPR039793">
    <property type="entry name" value="UROS/Hem4"/>
</dbReference>
<reference evidence="5 6" key="1">
    <citation type="submission" date="2020-08" db="EMBL/GenBank/DDBJ databases">
        <title>Sequencing the genomes of 1000 actinobacteria strains.</title>
        <authorList>
            <person name="Klenk H.-P."/>
        </authorList>
    </citation>
    <scope>NUCLEOTIDE SEQUENCE [LARGE SCALE GENOMIC DNA]</scope>
    <source>
        <strain evidence="5 6">DSM 45784</strain>
    </source>
</reference>
<dbReference type="InterPro" id="IPR016032">
    <property type="entry name" value="Sig_transdc_resp-reg_C-effctor"/>
</dbReference>
<evidence type="ECO:0000313" key="6">
    <source>
        <dbReference type="Proteomes" id="UP000542210"/>
    </source>
</evidence>
<dbReference type="InterPro" id="IPR036108">
    <property type="entry name" value="4pyrrol_syn_uPrphyn_synt_sf"/>
</dbReference>
<accession>A0A7W7DD88</accession>
<dbReference type="EC" id="4.2.1.75" evidence="5"/>
<evidence type="ECO:0000256" key="3">
    <source>
        <dbReference type="SAM" id="MobiDB-lite"/>
    </source>
</evidence>
<dbReference type="GO" id="GO:0006780">
    <property type="term" value="P:uroporphyrinogen III biosynthetic process"/>
    <property type="evidence" value="ECO:0007669"/>
    <property type="project" value="InterPro"/>
</dbReference>
<dbReference type="Gene3D" id="3.40.50.10090">
    <property type="match status" value="2"/>
</dbReference>
<keyword evidence="1 2" id="KW-0238">DNA-binding</keyword>
<dbReference type="GO" id="GO:0003677">
    <property type="term" value="F:DNA binding"/>
    <property type="evidence" value="ECO:0007669"/>
    <property type="project" value="UniProtKB-UniRule"/>
</dbReference>
<dbReference type="InterPro" id="IPR003754">
    <property type="entry name" value="4pyrrol_synth_uPrphyn_synth"/>
</dbReference>
<keyword evidence="5" id="KW-0456">Lyase</keyword>
<dbReference type="GO" id="GO:0000160">
    <property type="term" value="P:phosphorelay signal transduction system"/>
    <property type="evidence" value="ECO:0007669"/>
    <property type="project" value="InterPro"/>
</dbReference>
<dbReference type="GO" id="GO:0006355">
    <property type="term" value="P:regulation of DNA-templated transcription"/>
    <property type="evidence" value="ECO:0007669"/>
    <property type="project" value="InterPro"/>
</dbReference>
<dbReference type="AlphaFoldDB" id="A0A7W7DD88"/>
<evidence type="ECO:0000313" key="5">
    <source>
        <dbReference type="EMBL" id="MBB4703536.1"/>
    </source>
</evidence>
<dbReference type="SMART" id="SM00862">
    <property type="entry name" value="Trans_reg_C"/>
    <property type="match status" value="1"/>
</dbReference>
<dbReference type="Pfam" id="PF00486">
    <property type="entry name" value="Trans_reg_C"/>
    <property type="match status" value="1"/>
</dbReference>
<dbReference type="CDD" id="cd06578">
    <property type="entry name" value="HemD"/>
    <property type="match status" value="1"/>
</dbReference>
<feature type="domain" description="OmpR/PhoB-type" evidence="4">
    <location>
        <begin position="326"/>
        <end position="422"/>
    </location>
</feature>
<dbReference type="Gene3D" id="1.10.10.10">
    <property type="entry name" value="Winged helix-like DNA-binding domain superfamily/Winged helix DNA-binding domain"/>
    <property type="match status" value="1"/>
</dbReference>
<dbReference type="GO" id="GO:0004852">
    <property type="term" value="F:uroporphyrinogen-III synthase activity"/>
    <property type="evidence" value="ECO:0007669"/>
    <property type="project" value="UniProtKB-EC"/>
</dbReference>
<organism evidence="5 6">
    <name type="scientific">Sphaerisporangium siamense</name>
    <dbReference type="NCBI Taxonomy" id="795645"/>
    <lineage>
        <taxon>Bacteria</taxon>
        <taxon>Bacillati</taxon>
        <taxon>Actinomycetota</taxon>
        <taxon>Actinomycetes</taxon>
        <taxon>Streptosporangiales</taxon>
        <taxon>Streptosporangiaceae</taxon>
        <taxon>Sphaerisporangium</taxon>
    </lineage>
</organism>
<dbReference type="EMBL" id="JACHND010000001">
    <property type="protein sequence ID" value="MBB4703536.1"/>
    <property type="molecule type" value="Genomic_DNA"/>
</dbReference>
<dbReference type="InterPro" id="IPR001867">
    <property type="entry name" value="OmpR/PhoB-type_DNA-bd"/>
</dbReference>
<dbReference type="SUPFAM" id="SSF69618">
    <property type="entry name" value="HemD-like"/>
    <property type="match status" value="1"/>
</dbReference>
<dbReference type="CDD" id="cd00383">
    <property type="entry name" value="trans_reg_C"/>
    <property type="match status" value="1"/>
</dbReference>
<evidence type="ECO:0000256" key="2">
    <source>
        <dbReference type="PROSITE-ProRule" id="PRU01091"/>
    </source>
</evidence>
<dbReference type="NCBIfam" id="NF005568">
    <property type="entry name" value="PRK07239.1"/>
    <property type="match status" value="1"/>
</dbReference>
<dbReference type="SUPFAM" id="SSF46894">
    <property type="entry name" value="C-terminal effector domain of the bipartite response regulators"/>
    <property type="match status" value="1"/>
</dbReference>
<protein>
    <submittedName>
        <fullName evidence="5">Uroporphyrinogen-III synthase</fullName>
        <ecNumber evidence="5">4.2.1.75</ecNumber>
    </submittedName>
</protein>
<dbReference type="PANTHER" id="PTHR40082:SF1">
    <property type="entry name" value="BLR5956 PROTEIN"/>
    <property type="match status" value="1"/>
</dbReference>
<gene>
    <name evidence="5" type="ORF">BJ982_005080</name>
</gene>
<dbReference type="Proteomes" id="UP000542210">
    <property type="component" value="Unassembled WGS sequence"/>
</dbReference>
<dbReference type="RefSeq" id="WP_239123372.1">
    <property type="nucleotide sequence ID" value="NZ_BOOV01000028.1"/>
</dbReference>
<dbReference type="PROSITE" id="PS51755">
    <property type="entry name" value="OMPR_PHOB"/>
    <property type="match status" value="1"/>
</dbReference>
<feature type="compositionally biased region" description="Low complexity" evidence="3">
    <location>
        <begin position="13"/>
        <end position="24"/>
    </location>
</feature>
<keyword evidence="6" id="KW-1185">Reference proteome</keyword>
<dbReference type="Pfam" id="PF02602">
    <property type="entry name" value="HEM4"/>
    <property type="match status" value="1"/>
</dbReference>
<name>A0A7W7DD88_9ACTN</name>
<feature type="DNA-binding region" description="OmpR/PhoB-type" evidence="2">
    <location>
        <begin position="326"/>
        <end position="422"/>
    </location>
</feature>
<comment type="caution">
    <text evidence="5">The sequence shown here is derived from an EMBL/GenBank/DDBJ whole genome shotgun (WGS) entry which is preliminary data.</text>
</comment>
<sequence length="438" mass="45067">MPISHSPQAPVMPTARPAGPGTPALVPRPSGGGEHGTTATPADELPAPALRSRTAPDALAGFSIGVTAARGGEELTALLERRGARVVRAPAIRLVPIPDDAPLLAATLACLDAPVHDVVVTTGAGFRGWMAAADGWGLGAELTARLSQARLLCRGPKSRGAVRAAGLAEHGSPPADFLEDIERHLLDQDLRGRRVVLQPPGEPLAGLAAALRAAGATVIEAPVYNWTPSPDPAPLRRLILRTIAGSIDAIAFTSAPAVRATLDAARAEHLEDPLLAALAGSAVAACVGPVTAAPLLAKGVPVVQPCGSRLGALAHALAGHLPEHGVTRLTAGAHRLEIRGHAVAVDGELQPLPPAPMAVLKRLAERPGHVVTRAELRVVLPGGPERDSAEHAVEMAVTRLRRALGRSGIVETVVKRGYRLACDRRAAGAVRTARPKGN</sequence>
<dbReference type="PANTHER" id="PTHR40082">
    <property type="entry name" value="BLR5956 PROTEIN"/>
    <property type="match status" value="1"/>
</dbReference>
<proteinExistence type="predicted"/>
<dbReference type="InterPro" id="IPR036388">
    <property type="entry name" value="WH-like_DNA-bd_sf"/>
</dbReference>
<feature type="region of interest" description="Disordered" evidence="3">
    <location>
        <begin position="1"/>
        <end position="48"/>
    </location>
</feature>
<evidence type="ECO:0000256" key="1">
    <source>
        <dbReference type="ARBA" id="ARBA00023125"/>
    </source>
</evidence>